<proteinExistence type="inferred from homology"/>
<dbReference type="SUPFAM" id="SSF51445">
    <property type="entry name" value="(Trans)glycosidases"/>
    <property type="match status" value="1"/>
</dbReference>
<dbReference type="InterPro" id="IPR014718">
    <property type="entry name" value="GH-type_carb-bd"/>
</dbReference>
<dbReference type="Pfam" id="PF02836">
    <property type="entry name" value="Glyco_hydro_2_C"/>
    <property type="match status" value="1"/>
</dbReference>
<name>A0A1J4J7C0_9EUKA</name>
<dbReference type="AlphaFoldDB" id="A0A1J4J7C0"/>
<evidence type="ECO:0000256" key="5">
    <source>
        <dbReference type="ARBA" id="ARBA00023295"/>
    </source>
</evidence>
<dbReference type="SUPFAM" id="SSF74650">
    <property type="entry name" value="Galactose mutarotase-like"/>
    <property type="match status" value="1"/>
</dbReference>
<accession>A0A1J4J7C0</accession>
<keyword evidence="4" id="KW-0378">Hydrolase</keyword>
<evidence type="ECO:0000313" key="8">
    <source>
        <dbReference type="EMBL" id="OHS94087.1"/>
    </source>
</evidence>
<dbReference type="PRINTS" id="PR00132">
    <property type="entry name" value="GLHYDRLASE2"/>
</dbReference>
<evidence type="ECO:0000256" key="2">
    <source>
        <dbReference type="ARBA" id="ARBA00007401"/>
    </source>
</evidence>
<reference evidence="8" key="1">
    <citation type="submission" date="2016-10" db="EMBL/GenBank/DDBJ databases">
        <authorList>
            <person name="Benchimol M."/>
            <person name="Almeida L.G."/>
            <person name="Vasconcelos A.T."/>
            <person name="Perreira-Neves A."/>
            <person name="Rosa I.A."/>
            <person name="Tasca T."/>
            <person name="Bogo M.R."/>
            <person name="de Souza W."/>
        </authorList>
    </citation>
    <scope>NUCLEOTIDE SEQUENCE [LARGE SCALE GENOMIC DNA]</scope>
    <source>
        <strain evidence="8">K</strain>
    </source>
</reference>
<dbReference type="InterPro" id="IPR011013">
    <property type="entry name" value="Gal_mutarotase_sf_dom"/>
</dbReference>
<dbReference type="Gene3D" id="2.60.40.10">
    <property type="entry name" value="Immunoglobulins"/>
    <property type="match status" value="2"/>
</dbReference>
<evidence type="ECO:0000259" key="7">
    <source>
        <dbReference type="SMART" id="SM01038"/>
    </source>
</evidence>
<evidence type="ECO:0000313" key="9">
    <source>
        <dbReference type="Proteomes" id="UP000179807"/>
    </source>
</evidence>
<dbReference type="OrthoDB" id="408320at2759"/>
<dbReference type="SUPFAM" id="SSF49303">
    <property type="entry name" value="beta-Galactosidase/glucuronidase domain"/>
    <property type="match status" value="2"/>
</dbReference>
<dbReference type="InterPro" id="IPR006103">
    <property type="entry name" value="Glyco_hydro_2_cat"/>
</dbReference>
<dbReference type="InterPro" id="IPR013783">
    <property type="entry name" value="Ig-like_fold"/>
</dbReference>
<dbReference type="InterPro" id="IPR036156">
    <property type="entry name" value="Beta-gal/glucu_dom_sf"/>
</dbReference>
<evidence type="ECO:0000256" key="3">
    <source>
        <dbReference type="ARBA" id="ARBA00012756"/>
    </source>
</evidence>
<dbReference type="InterPro" id="IPR006102">
    <property type="entry name" value="Ig-like_GH2"/>
</dbReference>
<evidence type="ECO:0000256" key="4">
    <source>
        <dbReference type="ARBA" id="ARBA00022801"/>
    </source>
</evidence>
<dbReference type="InterPro" id="IPR008979">
    <property type="entry name" value="Galactose-bd-like_sf"/>
</dbReference>
<dbReference type="GeneID" id="94830691"/>
<organism evidence="8 9">
    <name type="scientific">Tritrichomonas foetus</name>
    <dbReference type="NCBI Taxonomy" id="1144522"/>
    <lineage>
        <taxon>Eukaryota</taxon>
        <taxon>Metamonada</taxon>
        <taxon>Parabasalia</taxon>
        <taxon>Tritrichomonadida</taxon>
        <taxon>Tritrichomonadidae</taxon>
        <taxon>Tritrichomonas</taxon>
    </lineage>
</organism>
<comment type="caution">
    <text evidence="8">The sequence shown here is derived from an EMBL/GenBank/DDBJ whole genome shotgun (WGS) entry which is preliminary data.</text>
</comment>
<dbReference type="Pfam" id="PF16353">
    <property type="entry name" value="LacZ_4"/>
    <property type="match status" value="1"/>
</dbReference>
<dbReference type="EC" id="3.2.1.23" evidence="3"/>
<dbReference type="InterPro" id="IPR017853">
    <property type="entry name" value="GH"/>
</dbReference>
<dbReference type="PANTHER" id="PTHR46323">
    <property type="entry name" value="BETA-GALACTOSIDASE"/>
    <property type="match status" value="1"/>
</dbReference>
<dbReference type="GO" id="GO:0009341">
    <property type="term" value="C:beta-galactosidase complex"/>
    <property type="evidence" value="ECO:0007669"/>
    <property type="project" value="InterPro"/>
</dbReference>
<dbReference type="Gene3D" id="2.70.98.10">
    <property type="match status" value="1"/>
</dbReference>
<dbReference type="InterPro" id="IPR050347">
    <property type="entry name" value="Bact_Beta-galactosidase"/>
</dbReference>
<dbReference type="Pfam" id="PF02837">
    <property type="entry name" value="Glyco_hydro_2_N"/>
    <property type="match status" value="1"/>
</dbReference>
<gene>
    <name evidence="8" type="primary">lacZ</name>
    <name evidence="8" type="ORF">TRFO_11342</name>
</gene>
<keyword evidence="5" id="KW-0326">Glycosidase</keyword>
<feature type="domain" description="Beta galactosidase small chain/" evidence="7">
    <location>
        <begin position="807"/>
        <end position="1118"/>
    </location>
</feature>
<dbReference type="InterPro" id="IPR006101">
    <property type="entry name" value="Glyco_hydro_2"/>
</dbReference>
<dbReference type="SMART" id="SM01038">
    <property type="entry name" value="Bgal_small_N"/>
    <property type="match status" value="1"/>
</dbReference>
<dbReference type="SUPFAM" id="SSF49785">
    <property type="entry name" value="Galactose-binding domain-like"/>
    <property type="match status" value="1"/>
</dbReference>
<dbReference type="GO" id="GO:0030246">
    <property type="term" value="F:carbohydrate binding"/>
    <property type="evidence" value="ECO:0007669"/>
    <property type="project" value="InterPro"/>
</dbReference>
<dbReference type="RefSeq" id="XP_068347224.1">
    <property type="nucleotide sequence ID" value="XM_068495987.1"/>
</dbReference>
<dbReference type="GO" id="GO:0004565">
    <property type="term" value="F:beta-galactosidase activity"/>
    <property type="evidence" value="ECO:0007669"/>
    <property type="project" value="UniProtKB-EC"/>
</dbReference>
<dbReference type="PANTHER" id="PTHR46323:SF2">
    <property type="entry name" value="BETA-GALACTOSIDASE"/>
    <property type="match status" value="1"/>
</dbReference>
<keyword evidence="9" id="KW-1185">Reference proteome</keyword>
<protein>
    <recommendedName>
        <fullName evidence="3">beta-galactosidase</fullName>
        <ecNumber evidence="3">3.2.1.23</ecNumber>
    </recommendedName>
    <alternativeName>
        <fullName evidence="6">Lactase</fullName>
    </alternativeName>
</protein>
<dbReference type="Pfam" id="PF00703">
    <property type="entry name" value="Glyco_hydro_2"/>
    <property type="match status" value="1"/>
</dbReference>
<dbReference type="InterPro" id="IPR004199">
    <property type="entry name" value="B-gal_small/dom_5"/>
</dbReference>
<dbReference type="Gene3D" id="2.60.120.260">
    <property type="entry name" value="Galactose-binding domain-like"/>
    <property type="match status" value="1"/>
</dbReference>
<evidence type="ECO:0000256" key="1">
    <source>
        <dbReference type="ARBA" id="ARBA00001412"/>
    </source>
</evidence>
<sequence>MLLFLLQLALSAEEGYISMNRYSRFFNGDRVQHKISDFQQGNHHRLPNLKPKKESDVPYWQDIQTTSVNREYPRTTFVSYDDAESALTGDFEKSPHYYLLNGVWKFYYVDYPKDLPADVTEINPDMKNWHNINVPGNFDVQGFGVAIYTNVQYDFNPGYPTPPQLPEMNPIGVCRRTVTITKEMLQRSIFLQVGACKTALYVYINGIEVGYSEDTKDPADFLINNFVHEGDDNVITLKIYRYSSASYCDDQDMWRLHGIDRDVYIYTQPKVHIQDFNIVSTLDDTYQDGILRVNVSVHNYDTAPESAKVGYELYDANNKVIVSSESSAETINIRERADFHFDVQTIRDVLPWSAEKPNLYTILFKLYRNNKVVEYTSFKVGFRRTEFSTTVFNGKSYTVLLFNGKQVLYKGVNIHEHNPKTGHYVTEDVRLKDFTLLKLYNFNALRFCHYPQARRVFEMASEYGIYVVNEMNIETHGMGYSLNKGGSLANNPDWYAPHLDRTLNGYERGKNYACVTFISLGNEAGNGYNFYRTYDYIKHRELAGQNRPVQYERAEWEFNTDLFVPMYPSAASMDGWGSSGTDRPVIPCEYSHAMGNSNGNFHRIWNAIYKYPNLQGGFIWDWVDQGIEEKDEEGRIYWTYGGDYGENAPSDGNFNINGCVNPDRNPHPCMNEIKHTQQNVAFEVVDAENGIFKAKNRFFFTDLSDYEISYSICKNDKVLRTNVAGINIQPEKEALLNIKVDDLQPEIATEYFINFSVKAKRDLPLIPKGHEIAHDQFKLPINSLPRTAYTGKDSDALTVSEESNKVKISNKVCTFVFNKNTGIVESYKVNNYEYIDQEFGLQPNFWRGPIDNDYGNGQPSRQQVWKEMSRDFKCTTETTKHESQNRVSFKVTYDIVNGRHYVMDYTLHSTGQLKVSVQFLGKQNTGDAEDLPRLGLRFRVPLELKNVEYFGLGPEENYWDRHDGAQVARYAATADELYFPYVRPQENGHHTECRWIALEKEGSGKGLLIMADDLIEFNALRNTVEDFDDEEQKDLPRQWNNFDDCFHTGLPPHHDEASAINKLRRQHHVNHVVPRNFVEVNLDYKMQGLAGYNSWGDRPLAEHCIQSNKDYEFGFTLIPIENKDEIEGKLQYDYKQE</sequence>
<dbReference type="Pfam" id="PF02929">
    <property type="entry name" value="Bgal_small_N"/>
    <property type="match status" value="1"/>
</dbReference>
<dbReference type="InterPro" id="IPR032312">
    <property type="entry name" value="LacZ_4"/>
</dbReference>
<evidence type="ECO:0000256" key="6">
    <source>
        <dbReference type="ARBA" id="ARBA00032230"/>
    </source>
</evidence>
<dbReference type="Gene3D" id="3.20.20.80">
    <property type="entry name" value="Glycosidases"/>
    <property type="match status" value="1"/>
</dbReference>
<comment type="similarity">
    <text evidence="2">Belongs to the glycosyl hydrolase 2 family.</text>
</comment>
<comment type="catalytic activity">
    <reaction evidence="1">
        <text>Hydrolysis of terminal non-reducing beta-D-galactose residues in beta-D-galactosides.</text>
        <dbReference type="EC" id="3.2.1.23"/>
    </reaction>
</comment>
<dbReference type="Proteomes" id="UP000179807">
    <property type="component" value="Unassembled WGS sequence"/>
</dbReference>
<dbReference type="EMBL" id="MLAK01001348">
    <property type="protein sequence ID" value="OHS94087.1"/>
    <property type="molecule type" value="Genomic_DNA"/>
</dbReference>
<dbReference type="GO" id="GO:0005990">
    <property type="term" value="P:lactose catabolic process"/>
    <property type="evidence" value="ECO:0007669"/>
    <property type="project" value="TreeGrafter"/>
</dbReference>
<dbReference type="VEuPathDB" id="TrichDB:TRFO_11342"/>
<dbReference type="InterPro" id="IPR006104">
    <property type="entry name" value="Glyco_hydro_2_N"/>
</dbReference>